<sequence>MGFLDLGGRPRTAASKNVGKFEETEIQSSIATDFFDSRIGLKLGKQQKRGAMRRQEAMMRGNAKARSYHMALYYLDPPGNWIPLWLAFLVKACRKSRLLEEILILLLSFCSLSRKTLHIEKKL</sequence>
<comment type="caution">
    <text evidence="1">The sequence shown here is derived from an EMBL/GenBank/DDBJ whole genome shotgun (WGS) entry which is preliminary data.</text>
</comment>
<evidence type="ECO:0000313" key="1">
    <source>
        <dbReference type="EMBL" id="KAJ7538947.1"/>
    </source>
</evidence>
<reference evidence="2" key="1">
    <citation type="journal article" date="2024" name="Proc. Natl. Acad. Sci. U.S.A.">
        <title>Extraordinary preservation of gene collinearity over three hundred million years revealed in homosporous lycophytes.</title>
        <authorList>
            <person name="Li C."/>
            <person name="Wickell D."/>
            <person name="Kuo L.Y."/>
            <person name="Chen X."/>
            <person name="Nie B."/>
            <person name="Liao X."/>
            <person name="Peng D."/>
            <person name="Ji J."/>
            <person name="Jenkins J."/>
            <person name="Williams M."/>
            <person name="Shu S."/>
            <person name="Plott C."/>
            <person name="Barry K."/>
            <person name="Rajasekar S."/>
            <person name="Grimwood J."/>
            <person name="Han X."/>
            <person name="Sun S."/>
            <person name="Hou Z."/>
            <person name="He W."/>
            <person name="Dai G."/>
            <person name="Sun C."/>
            <person name="Schmutz J."/>
            <person name="Leebens-Mack J.H."/>
            <person name="Li F.W."/>
            <person name="Wang L."/>
        </authorList>
    </citation>
    <scope>NUCLEOTIDE SEQUENCE [LARGE SCALE GENOMIC DNA]</scope>
    <source>
        <strain evidence="2">cv. PW_Plant_1</strain>
    </source>
</reference>
<accession>A0ACC2CAA5</accession>
<keyword evidence="2" id="KW-1185">Reference proteome</keyword>
<evidence type="ECO:0000313" key="2">
    <source>
        <dbReference type="Proteomes" id="UP001162992"/>
    </source>
</evidence>
<dbReference type="Proteomes" id="UP001162992">
    <property type="component" value="Chromosome 11"/>
</dbReference>
<proteinExistence type="predicted"/>
<gene>
    <name evidence="1" type="ORF">O6H91_11G070000</name>
</gene>
<dbReference type="EMBL" id="CM055102">
    <property type="protein sequence ID" value="KAJ7538947.1"/>
    <property type="molecule type" value="Genomic_DNA"/>
</dbReference>
<protein>
    <submittedName>
        <fullName evidence="1">Uncharacterized protein</fullName>
    </submittedName>
</protein>
<name>A0ACC2CAA5_DIPCM</name>
<organism evidence="1 2">
    <name type="scientific">Diphasiastrum complanatum</name>
    <name type="common">Issler's clubmoss</name>
    <name type="synonym">Lycopodium complanatum</name>
    <dbReference type="NCBI Taxonomy" id="34168"/>
    <lineage>
        <taxon>Eukaryota</taxon>
        <taxon>Viridiplantae</taxon>
        <taxon>Streptophyta</taxon>
        <taxon>Embryophyta</taxon>
        <taxon>Tracheophyta</taxon>
        <taxon>Lycopodiopsida</taxon>
        <taxon>Lycopodiales</taxon>
        <taxon>Lycopodiaceae</taxon>
        <taxon>Lycopodioideae</taxon>
        <taxon>Diphasiastrum</taxon>
    </lineage>
</organism>